<feature type="region of interest" description="Disordered" evidence="1">
    <location>
        <begin position="487"/>
        <end position="546"/>
    </location>
</feature>
<dbReference type="OrthoDB" id="298552at2759"/>
<protein>
    <recommendedName>
        <fullName evidence="4">BZIP domain-containing protein</fullName>
    </recommendedName>
</protein>
<name>A0A0G4EIG5_VITBC</name>
<evidence type="ECO:0000256" key="1">
    <source>
        <dbReference type="SAM" id="MobiDB-lite"/>
    </source>
</evidence>
<organism evidence="2 3">
    <name type="scientific">Vitrella brassicaformis (strain CCMP3155)</name>
    <dbReference type="NCBI Taxonomy" id="1169540"/>
    <lineage>
        <taxon>Eukaryota</taxon>
        <taxon>Sar</taxon>
        <taxon>Alveolata</taxon>
        <taxon>Colpodellida</taxon>
        <taxon>Vitrellaceae</taxon>
        <taxon>Vitrella</taxon>
    </lineage>
</organism>
<evidence type="ECO:0000313" key="3">
    <source>
        <dbReference type="Proteomes" id="UP000041254"/>
    </source>
</evidence>
<keyword evidence="3" id="KW-1185">Reference proteome</keyword>
<dbReference type="Proteomes" id="UP000041254">
    <property type="component" value="Unassembled WGS sequence"/>
</dbReference>
<dbReference type="AlphaFoldDB" id="A0A0G4EIG5"/>
<evidence type="ECO:0008006" key="4">
    <source>
        <dbReference type="Google" id="ProtNLM"/>
    </source>
</evidence>
<proteinExistence type="predicted"/>
<feature type="region of interest" description="Disordered" evidence="1">
    <location>
        <begin position="36"/>
        <end position="55"/>
    </location>
</feature>
<feature type="compositionally biased region" description="Basic and acidic residues" evidence="1">
    <location>
        <begin position="506"/>
        <end position="518"/>
    </location>
</feature>
<feature type="compositionally biased region" description="Low complexity" evidence="1">
    <location>
        <begin position="533"/>
        <end position="546"/>
    </location>
</feature>
<evidence type="ECO:0000313" key="2">
    <source>
        <dbReference type="EMBL" id="CEL96242.1"/>
    </source>
</evidence>
<sequence length="578" mass="63522">MKLVHQNVTLDELKIFESSDAAMTREEWLALNQRLDPSEADDTDTAGPSPSAPSSHPLFSQLTADLFLQALIHGSATGHLTPRCFLRNLCVLLQLTSTPPPPLERTNLLYRFYGGGAEGLSGVDLVPRLNLLFHRLESLGRQPTPDPTPDIKSLFSQDGTFYCPGVMAFHELMDSVPALKDAFGLLPLIRDAVRQEFAMFVPQEDPLPPAGVGPPCLFESPPSMEDLHRQLQGYSSQEVINMLRLLPPDAYQPIMQYLQQRGDPFPATAIPPPLATAPPLSYSHVPAPVPLPYAHPPFPQPPPADWHWMQEADKSADTGTTPMDTDVAPKGELADEGLPDQPTRPPGPRKRSSTIVNHTATAMRERHPRVLSDALQPISEDPTTSKTGCTLKGNDPSCNCRSCVRIRRNRASARESQRRKREALHRIGPLEEELRVKRRHLRQYKEATARLKGALESYRVGVDRLRADQAFRATGLHLDHPPDLGDVLHLASSLPDVDSGDEAADRDDPSPSADDRSRSPQLTEIKAEKEQQPRQQPRQQPVPLLPMRLAVAGTALQLVNAAVGSQGEGGERGGADKT</sequence>
<feature type="region of interest" description="Disordered" evidence="1">
    <location>
        <begin position="314"/>
        <end position="354"/>
    </location>
</feature>
<gene>
    <name evidence="2" type="ORF">Vbra_7529</name>
</gene>
<dbReference type="InParanoid" id="A0A0G4EIG5"/>
<dbReference type="EMBL" id="CDMY01000243">
    <property type="protein sequence ID" value="CEL96242.1"/>
    <property type="molecule type" value="Genomic_DNA"/>
</dbReference>
<reference evidence="2 3" key="1">
    <citation type="submission" date="2014-11" db="EMBL/GenBank/DDBJ databases">
        <authorList>
            <person name="Zhu J."/>
            <person name="Qi W."/>
            <person name="Song R."/>
        </authorList>
    </citation>
    <scope>NUCLEOTIDE SEQUENCE [LARGE SCALE GENOMIC DNA]</scope>
</reference>
<dbReference type="CDD" id="cd14686">
    <property type="entry name" value="bZIP"/>
    <property type="match status" value="1"/>
</dbReference>
<accession>A0A0G4EIG5</accession>
<dbReference type="VEuPathDB" id="CryptoDB:Vbra_7529"/>